<evidence type="ECO:0000313" key="3">
    <source>
        <dbReference type="EMBL" id="SON77633.1"/>
    </source>
</evidence>
<evidence type="ECO:0000313" key="5">
    <source>
        <dbReference type="Proteomes" id="UP000234181"/>
    </source>
</evidence>
<gene>
    <name evidence="2" type="ORF">XAP6984_1090020</name>
    <name evidence="3" type="ORF">XAP7430_1060022</name>
</gene>
<comment type="caution">
    <text evidence="3">The sequence shown here is derived from an EMBL/GenBank/DDBJ whole genome shotgun (WGS) entry which is preliminary data.</text>
</comment>
<evidence type="ECO:0000313" key="4">
    <source>
        <dbReference type="Proteomes" id="UP000234166"/>
    </source>
</evidence>
<organism evidence="3 4">
    <name type="scientific">Xanthomonas campestris pv. phaseoli</name>
    <dbReference type="NCBI Taxonomy" id="317013"/>
    <lineage>
        <taxon>Bacteria</taxon>
        <taxon>Pseudomonadati</taxon>
        <taxon>Pseudomonadota</taxon>
        <taxon>Gammaproteobacteria</taxon>
        <taxon>Lysobacterales</taxon>
        <taxon>Lysobacteraceae</taxon>
        <taxon>Xanthomonas</taxon>
    </lineage>
</organism>
<feature type="region of interest" description="Disordered" evidence="1">
    <location>
        <begin position="1"/>
        <end position="75"/>
    </location>
</feature>
<keyword evidence="5" id="KW-1185">Reference proteome</keyword>
<dbReference type="EMBL" id="OCYS01000009">
    <property type="protein sequence ID" value="SON77633.1"/>
    <property type="molecule type" value="Genomic_DNA"/>
</dbReference>
<name>A0AB38DUX3_XANCH</name>
<dbReference type="AlphaFoldDB" id="A0AB38DUX3"/>
<protein>
    <submittedName>
        <fullName evidence="3">Uncharacterized protein</fullName>
    </submittedName>
</protein>
<evidence type="ECO:0000256" key="1">
    <source>
        <dbReference type="SAM" id="MobiDB-lite"/>
    </source>
</evidence>
<dbReference type="Proteomes" id="UP000234166">
    <property type="component" value="Unassembled WGS sequence"/>
</dbReference>
<dbReference type="EMBL" id="OCYT01000012">
    <property type="protein sequence ID" value="SON75923.1"/>
    <property type="molecule type" value="Genomic_DNA"/>
</dbReference>
<dbReference type="Proteomes" id="UP000234181">
    <property type="component" value="Unassembled WGS sequence"/>
</dbReference>
<evidence type="ECO:0000313" key="2">
    <source>
        <dbReference type="EMBL" id="SON75923.1"/>
    </source>
</evidence>
<reference evidence="4 5" key="1">
    <citation type="submission" date="2017-10" db="EMBL/GenBank/DDBJ databases">
        <authorList>
            <person name="Regsiter A."/>
            <person name="William W."/>
        </authorList>
    </citation>
    <scope>NUCLEOTIDE SEQUENCE [LARGE SCALE GENOMIC DNA]</scope>
    <source>
        <strain evidence="2 5">CFBP6984</strain>
        <strain evidence="3 4">CFBP7430</strain>
    </source>
</reference>
<proteinExistence type="predicted"/>
<accession>A0AB38DUX3</accession>
<sequence length="75" mass="7843">MVAPERPHPHPALRATFSRREKDQDAARGGIAAGKAPLPTRAGVAPGKAPLLRERGWGEGTAEDSPADIANGRLP</sequence>